<evidence type="ECO:0000256" key="5">
    <source>
        <dbReference type="ARBA" id="ARBA00022691"/>
    </source>
</evidence>
<dbReference type="NCBIfam" id="TIGR00755">
    <property type="entry name" value="ksgA"/>
    <property type="match status" value="1"/>
</dbReference>
<dbReference type="InterPro" id="IPR001737">
    <property type="entry name" value="KsgA/Erm"/>
</dbReference>
<evidence type="ECO:0000256" key="8">
    <source>
        <dbReference type="ARBA" id="ARBA00023015"/>
    </source>
</evidence>
<gene>
    <name evidence="14" type="ORF">FSP39_018543</name>
</gene>
<keyword evidence="2 12" id="KW-0698">rRNA processing</keyword>
<dbReference type="SUPFAM" id="SSF53335">
    <property type="entry name" value="S-adenosyl-L-methionine-dependent methyltransferases"/>
    <property type="match status" value="1"/>
</dbReference>
<dbReference type="InterPro" id="IPR023165">
    <property type="entry name" value="rRNA_Ade_diMease-like_C"/>
</dbReference>
<evidence type="ECO:0000256" key="12">
    <source>
        <dbReference type="RuleBase" id="RU362106"/>
    </source>
</evidence>
<dbReference type="SMART" id="SM00650">
    <property type="entry name" value="rADc"/>
    <property type="match status" value="1"/>
</dbReference>
<comment type="caution">
    <text evidence="14">The sequence shown here is derived from an EMBL/GenBank/DDBJ whole genome shotgun (WGS) entry which is preliminary data.</text>
</comment>
<feature type="binding site" evidence="11">
    <location>
        <position position="31"/>
    </location>
    <ligand>
        <name>S-adenosyl-L-methionine</name>
        <dbReference type="ChEBI" id="CHEBI:59789"/>
    </ligand>
</feature>
<comment type="caution">
    <text evidence="11">Lacks conserved residue(s) required for the propagation of feature annotation.</text>
</comment>
<dbReference type="InterPro" id="IPR020598">
    <property type="entry name" value="rRNA_Ade_methylase_Trfase_N"/>
</dbReference>
<dbReference type="FunFam" id="3.40.50.150:FF:000109">
    <property type="entry name" value="rRNA adenine N(6)-methyltransferase"/>
    <property type="match status" value="1"/>
</dbReference>
<sequence>MGSRFPPLPTVSDLVRLYKLRAKKQLSQNFLLDMNLCHKLVKAAGDIGGAHVCEVGPGPGGITRAILQKDVQKLSVIELDKRFLPSLEVLQQSSAGKLDIHMGNIMKYDMESLFPESSSRVWNDKPPNIHIIGNLPFNVSTPLIIQWLEQISNRTGAWKFGRAKLTLTFQHEVARRIVADINTEDRCRLSIMCQYLCDVNLKFVIPGSAFVPPPKVDVGVVRFVPKKYPIINLPFKLVEKVTQHLFHYRQKKCIRGAQDLFPVDKPELVDEMFQIADIDPSLPCFKLGVEEVGRLCHVYQHICQRYPFIWDYNYRDQKSVYLTKLRQVDFMDQGTITSKDEDEKGNILTFDGNKNKECSTDIQN</sequence>
<feature type="binding site" evidence="11">
    <location>
        <position position="78"/>
    </location>
    <ligand>
        <name>S-adenosyl-L-methionine</name>
        <dbReference type="ChEBI" id="CHEBI:59789"/>
    </ligand>
</feature>
<protein>
    <recommendedName>
        <fullName evidence="12">rRNA adenine N(6)-methyltransferase</fullName>
        <ecNumber evidence="12">2.1.1.-</ecNumber>
    </recommendedName>
</protein>
<keyword evidence="3 11" id="KW-0489">Methyltransferase</keyword>
<evidence type="ECO:0000256" key="2">
    <source>
        <dbReference type="ARBA" id="ARBA00022552"/>
    </source>
</evidence>
<dbReference type="Pfam" id="PF00398">
    <property type="entry name" value="RrnaAD"/>
    <property type="match status" value="1"/>
</dbReference>
<keyword evidence="5 11" id="KW-0949">S-adenosyl-L-methionine</keyword>
<reference evidence="14" key="1">
    <citation type="submission" date="2019-08" db="EMBL/GenBank/DDBJ databases">
        <title>The improved chromosome-level genome for the pearl oyster Pinctada fucata martensii using PacBio sequencing and Hi-C.</title>
        <authorList>
            <person name="Zheng Z."/>
        </authorList>
    </citation>
    <scope>NUCLEOTIDE SEQUENCE</scope>
    <source>
        <strain evidence="14">ZZ-2019</strain>
        <tissue evidence="14">Adductor muscle</tissue>
    </source>
</reference>
<dbReference type="PANTHER" id="PTHR11727">
    <property type="entry name" value="DIMETHYLADENOSINE TRANSFERASE"/>
    <property type="match status" value="1"/>
</dbReference>
<dbReference type="InterPro" id="IPR029063">
    <property type="entry name" value="SAM-dependent_MTases_sf"/>
</dbReference>
<evidence type="ECO:0000256" key="1">
    <source>
        <dbReference type="ARBA" id="ARBA00004173"/>
    </source>
</evidence>
<evidence type="ECO:0000256" key="7">
    <source>
        <dbReference type="ARBA" id="ARBA00022946"/>
    </source>
</evidence>
<evidence type="ECO:0000256" key="4">
    <source>
        <dbReference type="ARBA" id="ARBA00022679"/>
    </source>
</evidence>
<accession>A0AA88XS07</accession>
<feature type="binding site" evidence="11">
    <location>
        <position position="29"/>
    </location>
    <ligand>
        <name>S-adenosyl-L-methionine</name>
        <dbReference type="ChEBI" id="CHEBI:59789"/>
    </ligand>
</feature>
<evidence type="ECO:0000256" key="9">
    <source>
        <dbReference type="ARBA" id="ARBA00023128"/>
    </source>
</evidence>
<evidence type="ECO:0000313" key="15">
    <source>
        <dbReference type="Proteomes" id="UP001186944"/>
    </source>
</evidence>
<dbReference type="InterPro" id="IPR011530">
    <property type="entry name" value="rRNA_adenine_dimethylase"/>
</dbReference>
<dbReference type="EMBL" id="VSWD01000010">
    <property type="protein sequence ID" value="KAK3091277.1"/>
    <property type="molecule type" value="Genomic_DNA"/>
</dbReference>
<evidence type="ECO:0000313" key="14">
    <source>
        <dbReference type="EMBL" id="KAK3091277.1"/>
    </source>
</evidence>
<comment type="subcellular location">
    <subcellularLocation>
        <location evidence="1">Mitochondrion</location>
    </subcellularLocation>
</comment>
<dbReference type="GO" id="GO:0003723">
    <property type="term" value="F:RNA binding"/>
    <property type="evidence" value="ECO:0007669"/>
    <property type="project" value="UniProtKB-UniRule"/>
</dbReference>
<dbReference type="PROSITE" id="PS51689">
    <property type="entry name" value="SAM_RNA_A_N6_MT"/>
    <property type="match status" value="1"/>
</dbReference>
<evidence type="ECO:0000256" key="11">
    <source>
        <dbReference type="PROSITE-ProRule" id="PRU01026"/>
    </source>
</evidence>
<keyword evidence="15" id="KW-1185">Reference proteome</keyword>
<keyword evidence="8" id="KW-0805">Transcription regulation</keyword>
<evidence type="ECO:0000256" key="6">
    <source>
        <dbReference type="ARBA" id="ARBA00022884"/>
    </source>
</evidence>
<feature type="domain" description="Ribosomal RNA adenine methylase transferase N-terminal" evidence="13">
    <location>
        <begin position="36"/>
        <end position="227"/>
    </location>
</feature>
<dbReference type="Gene3D" id="1.10.8.100">
    <property type="entry name" value="Ribosomal RNA adenine dimethylase-like, domain 2"/>
    <property type="match status" value="1"/>
</dbReference>
<dbReference type="PANTHER" id="PTHR11727:SF17">
    <property type="entry name" value="DIMETHYLADENOSINE TRANSFERASE 1, MITOCHONDRIAL"/>
    <property type="match status" value="1"/>
</dbReference>
<dbReference type="AlphaFoldDB" id="A0AA88XS07"/>
<feature type="binding site" evidence="11">
    <location>
        <position position="56"/>
    </location>
    <ligand>
        <name>S-adenosyl-L-methionine</name>
        <dbReference type="ChEBI" id="CHEBI:59789"/>
    </ligand>
</feature>
<proteinExistence type="inferred from homology"/>
<dbReference type="GO" id="GO:0006391">
    <property type="term" value="P:transcription initiation at mitochondrial promoter"/>
    <property type="evidence" value="ECO:0007669"/>
    <property type="project" value="TreeGrafter"/>
</dbReference>
<name>A0AA88XS07_PINIB</name>
<evidence type="ECO:0000256" key="3">
    <source>
        <dbReference type="ARBA" id="ARBA00022603"/>
    </source>
</evidence>
<organism evidence="14 15">
    <name type="scientific">Pinctada imbricata</name>
    <name type="common">Atlantic pearl-oyster</name>
    <name type="synonym">Pinctada martensii</name>
    <dbReference type="NCBI Taxonomy" id="66713"/>
    <lineage>
        <taxon>Eukaryota</taxon>
        <taxon>Metazoa</taxon>
        <taxon>Spiralia</taxon>
        <taxon>Lophotrochozoa</taxon>
        <taxon>Mollusca</taxon>
        <taxon>Bivalvia</taxon>
        <taxon>Autobranchia</taxon>
        <taxon>Pteriomorphia</taxon>
        <taxon>Pterioida</taxon>
        <taxon>Pterioidea</taxon>
        <taxon>Pteriidae</taxon>
        <taxon>Pinctada</taxon>
    </lineage>
</organism>
<keyword evidence="10" id="KW-0804">Transcription</keyword>
<dbReference type="Gene3D" id="3.40.50.150">
    <property type="entry name" value="Vaccinia Virus protein VP39"/>
    <property type="match status" value="1"/>
</dbReference>
<dbReference type="GO" id="GO:0005759">
    <property type="term" value="C:mitochondrial matrix"/>
    <property type="evidence" value="ECO:0007669"/>
    <property type="project" value="TreeGrafter"/>
</dbReference>
<dbReference type="Proteomes" id="UP001186944">
    <property type="component" value="Unassembled WGS sequence"/>
</dbReference>
<dbReference type="FunFam" id="1.10.8.100:FF:000006">
    <property type="entry name" value="rRNA adenine N(6)-methyltransferase"/>
    <property type="match status" value="1"/>
</dbReference>
<evidence type="ECO:0000259" key="13">
    <source>
        <dbReference type="SMART" id="SM00650"/>
    </source>
</evidence>
<dbReference type="GO" id="GO:0000179">
    <property type="term" value="F:rRNA (adenine-N6,N6-)-dimethyltransferase activity"/>
    <property type="evidence" value="ECO:0007669"/>
    <property type="project" value="UniProtKB-UniRule"/>
</dbReference>
<keyword evidence="6 11" id="KW-0694">RNA-binding</keyword>
<feature type="binding site" evidence="11">
    <location>
        <position position="134"/>
    </location>
    <ligand>
        <name>S-adenosyl-L-methionine</name>
        <dbReference type="ChEBI" id="CHEBI:59789"/>
    </ligand>
</feature>
<keyword evidence="4 11" id="KW-0808">Transferase</keyword>
<keyword evidence="9" id="KW-0496">Mitochondrion</keyword>
<keyword evidence="7" id="KW-0809">Transit peptide</keyword>
<dbReference type="GO" id="GO:0034246">
    <property type="term" value="F:mitochondrial transcription factor activity"/>
    <property type="evidence" value="ECO:0007669"/>
    <property type="project" value="TreeGrafter"/>
</dbReference>
<comment type="similarity">
    <text evidence="11 12">Belongs to the class I-like SAM-binding methyltransferase superfamily. rRNA adenine N(6)-methyltransferase family.</text>
</comment>
<dbReference type="EC" id="2.1.1.-" evidence="12"/>
<evidence type="ECO:0000256" key="10">
    <source>
        <dbReference type="ARBA" id="ARBA00023163"/>
    </source>
</evidence>